<dbReference type="EMBL" id="CM056741">
    <property type="protein sequence ID" value="KAJ8688424.1"/>
    <property type="molecule type" value="Genomic_DNA"/>
</dbReference>
<keyword evidence="2" id="KW-1185">Reference proteome</keyword>
<organism evidence="1 2">
    <name type="scientific">Eretmocerus hayati</name>
    <dbReference type="NCBI Taxonomy" id="131215"/>
    <lineage>
        <taxon>Eukaryota</taxon>
        <taxon>Metazoa</taxon>
        <taxon>Ecdysozoa</taxon>
        <taxon>Arthropoda</taxon>
        <taxon>Hexapoda</taxon>
        <taxon>Insecta</taxon>
        <taxon>Pterygota</taxon>
        <taxon>Neoptera</taxon>
        <taxon>Endopterygota</taxon>
        <taxon>Hymenoptera</taxon>
        <taxon>Apocrita</taxon>
        <taxon>Proctotrupomorpha</taxon>
        <taxon>Chalcidoidea</taxon>
        <taxon>Aphelinidae</taxon>
        <taxon>Aphelininae</taxon>
        <taxon>Eretmocerus</taxon>
    </lineage>
</organism>
<feature type="non-terminal residue" evidence="1">
    <location>
        <position position="449"/>
    </location>
</feature>
<reference evidence="1" key="1">
    <citation type="submission" date="2023-04" db="EMBL/GenBank/DDBJ databases">
        <title>A chromosome-level genome assembly of the parasitoid wasp Eretmocerus hayati.</title>
        <authorList>
            <person name="Zhong Y."/>
            <person name="Liu S."/>
            <person name="Liu Y."/>
        </authorList>
    </citation>
    <scope>NUCLEOTIDE SEQUENCE</scope>
    <source>
        <strain evidence="1">ZJU_SS_LIU_2023</strain>
    </source>
</reference>
<protein>
    <submittedName>
        <fullName evidence="1">Uncharacterized protein</fullName>
    </submittedName>
</protein>
<evidence type="ECO:0000313" key="1">
    <source>
        <dbReference type="EMBL" id="KAJ8688424.1"/>
    </source>
</evidence>
<accession>A0ACC2PYS6</accession>
<proteinExistence type="predicted"/>
<name>A0ACC2PYS6_9HYME</name>
<evidence type="ECO:0000313" key="2">
    <source>
        <dbReference type="Proteomes" id="UP001239111"/>
    </source>
</evidence>
<sequence>MSRVMLYELGPSLNSGPTAGPSSDPGGTSGSQLRQRQTLGPLHTAHSSIEDDDSPFAMPTIYRCRAPIASLDCMEEFTGGPAGTDSSGLYGSSSPGATTKEQLLASGYLSANASNRLSQQSSPSPGIRYRNLGKSGLRVSNVGLGTWTTFSGSDGTTNEETSEAVVALAYESGINVFDLSEAHSGPKAETQLGRILQKRGWSRTSYVVMTKIYWNAKSEARGLSRKFIIETVQASLARLQLSYIDVVMIHKLDPACPMEEIVRAMNYVVNQGWVMYWGTSKWSPGEIMEAYSNCRQFNCVTPIVEQAEYHPFYREKPELYMPELYNKIGVGMICWSNNSIGMMSSQCDDSGMSILSRSRSSYRNKSFSWIEDETRSFYREDPWRKGSQDSEPSRKYSEKLRDMHAFADRLGCTYNQLAIAWSLKNESVQCLLLGATSTEQLYENLQSLQ</sequence>
<gene>
    <name evidence="1" type="ORF">QAD02_024219</name>
</gene>
<comment type="caution">
    <text evidence="1">The sequence shown here is derived from an EMBL/GenBank/DDBJ whole genome shotgun (WGS) entry which is preliminary data.</text>
</comment>
<dbReference type="Proteomes" id="UP001239111">
    <property type="component" value="Chromosome 1"/>
</dbReference>